<comment type="pathway">
    <text evidence="2 6">Cofactor biosynthesis; tetrahydrofolate biosynthesis; 2-amino-4-hydroxy-6-hydroxymethyl-7,8-dihydropteridine diphosphate from 7,8-dihydroneopterin triphosphate: step 3/4.</text>
</comment>
<proteinExistence type="inferred from homology"/>
<feature type="domain" description="Dihydroneopterin aldolase/epimerase" evidence="7">
    <location>
        <begin position="4"/>
        <end position="114"/>
    </location>
</feature>
<keyword evidence="9" id="KW-1185">Reference proteome</keyword>
<dbReference type="EC" id="4.1.2.25" evidence="6"/>
<dbReference type="SUPFAM" id="SSF55620">
    <property type="entry name" value="Tetrahydrobiopterin biosynthesis enzymes-like"/>
    <property type="match status" value="1"/>
</dbReference>
<comment type="function">
    <text evidence="6">Catalyzes the conversion of 7,8-dihydroneopterin to 6-hydroxymethyl-7,8-dihydropterin.</text>
</comment>
<evidence type="ECO:0000256" key="3">
    <source>
        <dbReference type="ARBA" id="ARBA00005708"/>
    </source>
</evidence>
<dbReference type="PANTHER" id="PTHR42844">
    <property type="entry name" value="DIHYDRONEOPTERIN ALDOLASE 1-RELATED"/>
    <property type="match status" value="1"/>
</dbReference>
<dbReference type="RefSeq" id="WP_377244295.1">
    <property type="nucleotide sequence ID" value="NZ_JBHLXP010000003.1"/>
</dbReference>
<dbReference type="NCBIfam" id="TIGR00526">
    <property type="entry name" value="folB_dom"/>
    <property type="match status" value="1"/>
</dbReference>
<comment type="catalytic activity">
    <reaction evidence="1 6">
        <text>7,8-dihydroneopterin = 6-hydroxymethyl-7,8-dihydropterin + glycolaldehyde</text>
        <dbReference type="Rhea" id="RHEA:10540"/>
        <dbReference type="ChEBI" id="CHEBI:17001"/>
        <dbReference type="ChEBI" id="CHEBI:17071"/>
        <dbReference type="ChEBI" id="CHEBI:44841"/>
        <dbReference type="EC" id="4.1.2.25"/>
    </reaction>
</comment>
<dbReference type="InterPro" id="IPR043133">
    <property type="entry name" value="GTP-CH-I_C/QueF"/>
</dbReference>
<evidence type="ECO:0000256" key="1">
    <source>
        <dbReference type="ARBA" id="ARBA00001353"/>
    </source>
</evidence>
<comment type="caution">
    <text evidence="8">The sequence shown here is derived from an EMBL/GenBank/DDBJ whole genome shotgun (WGS) entry which is preliminary data.</text>
</comment>
<dbReference type="Proteomes" id="UP001589813">
    <property type="component" value="Unassembled WGS sequence"/>
</dbReference>
<organism evidence="8 9">
    <name type="scientific">Rheinheimera tilapiae</name>
    <dbReference type="NCBI Taxonomy" id="875043"/>
    <lineage>
        <taxon>Bacteria</taxon>
        <taxon>Pseudomonadati</taxon>
        <taxon>Pseudomonadota</taxon>
        <taxon>Gammaproteobacteria</taxon>
        <taxon>Chromatiales</taxon>
        <taxon>Chromatiaceae</taxon>
        <taxon>Rheinheimera</taxon>
    </lineage>
</organism>
<keyword evidence="5 6" id="KW-0456">Lyase</keyword>
<sequence length="117" mass="12892">MDIVFIKQLAVDTVIGVYAWEKTIQQRLFFDLELCTDIRAAANADDIRQTLDYAVVCERVTALVQSGPVELIETLAERIAAMLLADFVTTQVMVQVDKPGAVAAATTVGVRIVRSRH</sequence>
<dbReference type="PANTHER" id="PTHR42844:SF1">
    <property type="entry name" value="DIHYDRONEOPTERIN ALDOLASE 1-RELATED"/>
    <property type="match status" value="1"/>
</dbReference>
<dbReference type="Gene3D" id="3.30.1130.10">
    <property type="match status" value="1"/>
</dbReference>
<evidence type="ECO:0000256" key="4">
    <source>
        <dbReference type="ARBA" id="ARBA00022909"/>
    </source>
</evidence>
<dbReference type="CDD" id="cd00534">
    <property type="entry name" value="DHNA_DHNTPE"/>
    <property type="match status" value="1"/>
</dbReference>
<dbReference type="EMBL" id="JBHLXP010000003">
    <property type="protein sequence ID" value="MFC0049081.1"/>
    <property type="molecule type" value="Genomic_DNA"/>
</dbReference>
<reference evidence="8 9" key="1">
    <citation type="submission" date="2024-09" db="EMBL/GenBank/DDBJ databases">
        <authorList>
            <person name="Sun Q."/>
            <person name="Mori K."/>
        </authorList>
    </citation>
    <scope>NUCLEOTIDE SEQUENCE [LARGE SCALE GENOMIC DNA]</scope>
    <source>
        <strain evidence="8 9">KCTC 23315</strain>
    </source>
</reference>
<protein>
    <recommendedName>
        <fullName evidence="6">7,8-dihydroneopterin aldolase</fullName>
        <ecNumber evidence="6">4.1.2.25</ecNumber>
    </recommendedName>
</protein>
<comment type="similarity">
    <text evidence="3 6">Belongs to the DHNA family.</text>
</comment>
<dbReference type="InterPro" id="IPR006157">
    <property type="entry name" value="FolB_dom"/>
</dbReference>
<dbReference type="Pfam" id="PF02152">
    <property type="entry name" value="FolB"/>
    <property type="match status" value="1"/>
</dbReference>
<dbReference type="InterPro" id="IPR006156">
    <property type="entry name" value="Dihydroneopterin_aldolase"/>
</dbReference>
<gene>
    <name evidence="8" type="primary">folB</name>
    <name evidence="8" type="ORF">ACFFJP_12365</name>
</gene>
<evidence type="ECO:0000259" key="7">
    <source>
        <dbReference type="SMART" id="SM00905"/>
    </source>
</evidence>
<name>A0ABV6BDY6_9GAMM</name>
<evidence type="ECO:0000313" key="9">
    <source>
        <dbReference type="Proteomes" id="UP001589813"/>
    </source>
</evidence>
<accession>A0ABV6BDY6</accession>
<dbReference type="NCBIfam" id="TIGR00525">
    <property type="entry name" value="folB"/>
    <property type="match status" value="1"/>
</dbReference>
<evidence type="ECO:0000256" key="5">
    <source>
        <dbReference type="ARBA" id="ARBA00023239"/>
    </source>
</evidence>
<keyword evidence="4 6" id="KW-0289">Folate biosynthesis</keyword>
<evidence type="ECO:0000256" key="6">
    <source>
        <dbReference type="RuleBase" id="RU362079"/>
    </source>
</evidence>
<evidence type="ECO:0000313" key="8">
    <source>
        <dbReference type="EMBL" id="MFC0049081.1"/>
    </source>
</evidence>
<evidence type="ECO:0000256" key="2">
    <source>
        <dbReference type="ARBA" id="ARBA00005013"/>
    </source>
</evidence>
<dbReference type="GO" id="GO:0004150">
    <property type="term" value="F:dihydroneopterin aldolase activity"/>
    <property type="evidence" value="ECO:0007669"/>
    <property type="project" value="UniProtKB-EC"/>
</dbReference>
<dbReference type="SMART" id="SM00905">
    <property type="entry name" value="FolB"/>
    <property type="match status" value="1"/>
</dbReference>